<name>N8WVY4_ACIGI</name>
<dbReference type="eggNOG" id="COG3146">
    <property type="taxonomic scope" value="Bacteria"/>
</dbReference>
<dbReference type="HOGENOM" id="CLU_782840_0_0_6"/>
<dbReference type="AlphaFoldDB" id="N8WVY4"/>
<evidence type="ECO:0000313" key="2">
    <source>
        <dbReference type="Proteomes" id="UP000013148"/>
    </source>
</evidence>
<dbReference type="SUPFAM" id="SSF55729">
    <property type="entry name" value="Acyl-CoA N-acyltransferases (Nat)"/>
    <property type="match status" value="1"/>
</dbReference>
<sequence length="358" mass="41880">MTMQTDLNQLEPHSLVDAFIQHPPKMFDVNDSSDFLTFFTTDFNLLTTLDLPVKKRIESTLGYSYWGRFLHLKTCFIGTTVTEYSPLISSLPVSDLLQQLKQRIGQQSLTIIKDLPINSPLLTARENLYSQQFIEVAERAGFLAIEGQALAYVPIDFENREDYLAKFSKSRRKNLKRKLKSLDDLRVEILDTGAQQFAQHAFRAQLYQLFLNVYNQSEVHFDLLTAEFFDEILQDAENGGKVFLYWKAQILVGYNICFVYQGNLVDKYIGLNYPLAIEYNLYFISWFINLDYAKQHHLKFYIAGWTDPEVKAQLGAKFTFTRHLVWIKQPILRFVLRRLRHLFEADAHWHESMQESKS</sequence>
<dbReference type="Pfam" id="PF04339">
    <property type="entry name" value="FemAB_like"/>
    <property type="match status" value="1"/>
</dbReference>
<gene>
    <name evidence="1" type="ORF">F964_03056</name>
</gene>
<dbReference type="Gene3D" id="3.40.630.30">
    <property type="match status" value="1"/>
</dbReference>
<dbReference type="InterPro" id="IPR007434">
    <property type="entry name" value="FemAB-like"/>
</dbReference>
<organism evidence="1 2">
    <name type="scientific">Acinetobacter guillouiae NIPH 991</name>
    <dbReference type="NCBI Taxonomy" id="1217656"/>
    <lineage>
        <taxon>Bacteria</taxon>
        <taxon>Pseudomonadati</taxon>
        <taxon>Pseudomonadota</taxon>
        <taxon>Gammaproteobacteria</taxon>
        <taxon>Moraxellales</taxon>
        <taxon>Moraxellaceae</taxon>
        <taxon>Acinetobacter</taxon>
    </lineage>
</organism>
<dbReference type="Proteomes" id="UP000013148">
    <property type="component" value="Unassembled WGS sequence"/>
</dbReference>
<comment type="caution">
    <text evidence="1">The sequence shown here is derived from an EMBL/GenBank/DDBJ whole genome shotgun (WGS) entry which is preliminary data.</text>
</comment>
<evidence type="ECO:0008006" key="3">
    <source>
        <dbReference type="Google" id="ProtNLM"/>
    </source>
</evidence>
<reference evidence="1 2" key="1">
    <citation type="submission" date="2013-02" db="EMBL/GenBank/DDBJ databases">
        <title>The Genome Sequence of Acinetobacter guillouiae NIPH 991.</title>
        <authorList>
            <consortium name="The Broad Institute Genome Sequencing Platform"/>
            <consortium name="The Broad Institute Genome Sequencing Center for Infectious Disease"/>
            <person name="Cerqueira G."/>
            <person name="Feldgarden M."/>
            <person name="Courvalin P."/>
            <person name="Perichon B."/>
            <person name="Grillot-Courvalin C."/>
            <person name="Clermont D."/>
            <person name="Rocha E."/>
            <person name="Yoon E.-J."/>
            <person name="Nemec A."/>
            <person name="Walker B."/>
            <person name="Young S.K."/>
            <person name="Zeng Q."/>
            <person name="Gargeya S."/>
            <person name="Fitzgerald M."/>
            <person name="Haas B."/>
            <person name="Abouelleil A."/>
            <person name="Alvarado L."/>
            <person name="Arachchi H.M."/>
            <person name="Berlin A.M."/>
            <person name="Chapman S.B."/>
            <person name="Dewar J."/>
            <person name="Goldberg J."/>
            <person name="Griggs A."/>
            <person name="Gujja S."/>
            <person name="Hansen M."/>
            <person name="Howarth C."/>
            <person name="Imamovic A."/>
            <person name="Larimer J."/>
            <person name="McCowan C."/>
            <person name="Murphy C."/>
            <person name="Neiman D."/>
            <person name="Pearson M."/>
            <person name="Priest M."/>
            <person name="Roberts A."/>
            <person name="Saif S."/>
            <person name="Shea T."/>
            <person name="Sisk P."/>
            <person name="Sykes S."/>
            <person name="Wortman J."/>
            <person name="Nusbaum C."/>
            <person name="Birren B."/>
        </authorList>
    </citation>
    <scope>NUCLEOTIDE SEQUENCE [LARGE SCALE GENOMIC DNA]</scope>
    <source>
        <strain evidence="1 2">NIPH 991</strain>
    </source>
</reference>
<evidence type="ECO:0000313" key="1">
    <source>
        <dbReference type="EMBL" id="ENV16121.1"/>
    </source>
</evidence>
<dbReference type="EMBL" id="APPJ01000012">
    <property type="protein sequence ID" value="ENV16121.1"/>
    <property type="molecule type" value="Genomic_DNA"/>
</dbReference>
<dbReference type="InterPro" id="IPR016181">
    <property type="entry name" value="Acyl_CoA_acyltransferase"/>
</dbReference>
<proteinExistence type="predicted"/>
<protein>
    <recommendedName>
        <fullName evidence="3">BioF2-like acetyltransferase domain-containing protein</fullName>
    </recommendedName>
</protein>
<dbReference type="PATRIC" id="fig|1217656.3.peg.3002"/>
<keyword evidence="2" id="KW-1185">Reference proteome</keyword>
<accession>N8WVY4</accession>